<evidence type="ECO:0000313" key="4">
    <source>
        <dbReference type="Proteomes" id="UP000662747"/>
    </source>
</evidence>
<evidence type="ECO:0000313" key="3">
    <source>
        <dbReference type="EMBL" id="QSQ20999.1"/>
    </source>
</evidence>
<keyword evidence="4" id="KW-1185">Reference proteome</keyword>
<dbReference type="EMBL" id="CP071090">
    <property type="protein sequence ID" value="QSQ20999.1"/>
    <property type="molecule type" value="Genomic_DNA"/>
</dbReference>
<evidence type="ECO:0000256" key="1">
    <source>
        <dbReference type="SAM" id="MobiDB-lite"/>
    </source>
</evidence>
<dbReference type="Proteomes" id="UP000662747">
    <property type="component" value="Chromosome"/>
</dbReference>
<protein>
    <submittedName>
        <fullName evidence="3">Uncharacterized protein</fullName>
    </submittedName>
</protein>
<feature type="region of interest" description="Disordered" evidence="1">
    <location>
        <begin position="83"/>
        <end position="107"/>
    </location>
</feature>
<proteinExistence type="predicted"/>
<sequence length="107" mass="11033">MKTTRTFLSALSTLAFLGTLLATAPALADRATCEAGCASKGGESLQVCMDKCPAPAMPSKGGAGAQFQSCATQCTKKYERTFKTCSSSCPKDGPSGKEKAKSVPDDQ</sequence>
<feature type="chain" id="PRO_5045619711" evidence="2">
    <location>
        <begin position="29"/>
        <end position="107"/>
    </location>
</feature>
<gene>
    <name evidence="3" type="ORF">JY651_38225</name>
</gene>
<evidence type="ECO:0000256" key="2">
    <source>
        <dbReference type="SAM" id="SignalP"/>
    </source>
</evidence>
<feature type="signal peptide" evidence="2">
    <location>
        <begin position="1"/>
        <end position="28"/>
    </location>
</feature>
<name>A0ABX7NQ69_9BACT</name>
<accession>A0ABX7NQ69</accession>
<organism evidence="3 4">
    <name type="scientific">Pyxidicoccus parkwayensis</name>
    <dbReference type="NCBI Taxonomy" id="2813578"/>
    <lineage>
        <taxon>Bacteria</taxon>
        <taxon>Pseudomonadati</taxon>
        <taxon>Myxococcota</taxon>
        <taxon>Myxococcia</taxon>
        <taxon>Myxococcales</taxon>
        <taxon>Cystobacterineae</taxon>
        <taxon>Myxococcaceae</taxon>
        <taxon>Pyxidicoccus</taxon>
    </lineage>
</organism>
<dbReference type="RefSeq" id="WP_206722578.1">
    <property type="nucleotide sequence ID" value="NZ_CP071090.1"/>
</dbReference>
<reference evidence="3 4" key="1">
    <citation type="submission" date="2021-02" db="EMBL/GenBank/DDBJ databases">
        <title>De Novo genome assembly of isolated myxobacteria.</title>
        <authorList>
            <person name="Stevens D.C."/>
        </authorList>
    </citation>
    <scope>NUCLEOTIDE SEQUENCE [LARGE SCALE GENOMIC DNA]</scope>
    <source>
        <strain evidence="4">SCPEA02</strain>
    </source>
</reference>
<feature type="compositionally biased region" description="Basic and acidic residues" evidence="1">
    <location>
        <begin position="94"/>
        <end position="107"/>
    </location>
</feature>
<keyword evidence="2" id="KW-0732">Signal</keyword>